<dbReference type="InterPro" id="IPR017907">
    <property type="entry name" value="Znf_RING_CS"/>
</dbReference>
<dbReference type="PROSITE" id="PS50089">
    <property type="entry name" value="ZF_RING_2"/>
    <property type="match status" value="1"/>
</dbReference>
<evidence type="ECO:0000256" key="2">
    <source>
        <dbReference type="ARBA" id="ARBA00022679"/>
    </source>
</evidence>
<evidence type="ECO:0000313" key="11">
    <source>
        <dbReference type="EMBL" id="KAG8534985.1"/>
    </source>
</evidence>
<dbReference type="PANTHER" id="PTHR22770:SF45">
    <property type="entry name" value="RANBP-TYPE AND C3HC4-TYPE ZINC FINGER-CONTAINING PROTEIN 1"/>
    <property type="match status" value="1"/>
</dbReference>
<feature type="domain" description="RING-type" evidence="9">
    <location>
        <begin position="30"/>
        <end position="72"/>
    </location>
</feature>
<dbReference type="GO" id="GO:0008270">
    <property type="term" value="F:zinc ion binding"/>
    <property type="evidence" value="ECO:0007669"/>
    <property type="project" value="UniProtKB-KW"/>
</dbReference>
<dbReference type="AlphaFoldDB" id="A0AAV6YH97"/>
<feature type="domain" description="RING-type" evidence="10">
    <location>
        <begin position="26"/>
        <end position="91"/>
    </location>
</feature>
<evidence type="ECO:0000256" key="8">
    <source>
        <dbReference type="PROSITE-ProRule" id="PRU00175"/>
    </source>
</evidence>
<dbReference type="InterPro" id="IPR044066">
    <property type="entry name" value="TRIAD_supradom"/>
</dbReference>
<dbReference type="CDD" id="cd16633">
    <property type="entry name" value="mRING-HC-C3HC3D_RBR_HOIL1"/>
    <property type="match status" value="1"/>
</dbReference>
<dbReference type="GO" id="GO:0004842">
    <property type="term" value="F:ubiquitin-protein transferase activity"/>
    <property type="evidence" value="ECO:0007669"/>
    <property type="project" value="TreeGrafter"/>
</dbReference>
<dbReference type="GO" id="GO:0043130">
    <property type="term" value="F:ubiquitin binding"/>
    <property type="evidence" value="ECO:0007669"/>
    <property type="project" value="TreeGrafter"/>
</dbReference>
<dbReference type="GO" id="GO:0097039">
    <property type="term" value="P:protein linear polyubiquitination"/>
    <property type="evidence" value="ECO:0007669"/>
    <property type="project" value="TreeGrafter"/>
</dbReference>
<organism evidence="11 12">
    <name type="scientific">Engystomops pustulosus</name>
    <name type="common">Tungara frog</name>
    <name type="synonym">Physalaemus pustulosus</name>
    <dbReference type="NCBI Taxonomy" id="76066"/>
    <lineage>
        <taxon>Eukaryota</taxon>
        <taxon>Metazoa</taxon>
        <taxon>Chordata</taxon>
        <taxon>Craniata</taxon>
        <taxon>Vertebrata</taxon>
        <taxon>Euteleostomi</taxon>
        <taxon>Amphibia</taxon>
        <taxon>Batrachia</taxon>
        <taxon>Anura</taxon>
        <taxon>Neobatrachia</taxon>
        <taxon>Hyloidea</taxon>
        <taxon>Leptodactylidae</taxon>
        <taxon>Leiuperinae</taxon>
        <taxon>Engystomops</taxon>
    </lineage>
</organism>
<comment type="caution">
    <text evidence="11">The sequence shown here is derived from an EMBL/GenBank/DDBJ whole genome shotgun (WGS) entry which is preliminary data.</text>
</comment>
<feature type="non-terminal residue" evidence="11">
    <location>
        <position position="1"/>
    </location>
</feature>
<accession>A0AAV6YH97</accession>
<reference evidence="11" key="1">
    <citation type="thesis" date="2020" institute="ProQuest LLC" country="789 East Eisenhower Parkway, Ann Arbor, MI, USA">
        <title>Comparative Genomics and Chromosome Evolution.</title>
        <authorList>
            <person name="Mudd A.B."/>
        </authorList>
    </citation>
    <scope>NUCLEOTIDE SEQUENCE</scope>
    <source>
        <strain evidence="11">237g6f4</strain>
        <tissue evidence="11">Blood</tissue>
    </source>
</reference>
<evidence type="ECO:0000256" key="4">
    <source>
        <dbReference type="ARBA" id="ARBA00022737"/>
    </source>
</evidence>
<dbReference type="SUPFAM" id="SSF57850">
    <property type="entry name" value="RING/U-box"/>
    <property type="match status" value="1"/>
</dbReference>
<gene>
    <name evidence="11" type="ORF">GDO81_029768</name>
</gene>
<dbReference type="PANTHER" id="PTHR22770">
    <property type="entry name" value="UBIQUITIN CONJUGATING ENZYME 7 INTERACTING PROTEIN-RELATED"/>
    <property type="match status" value="1"/>
</dbReference>
<evidence type="ECO:0000256" key="5">
    <source>
        <dbReference type="ARBA" id="ARBA00022771"/>
    </source>
</evidence>
<dbReference type="EMBL" id="WNYA01082859">
    <property type="protein sequence ID" value="KAG8534985.1"/>
    <property type="molecule type" value="Genomic_DNA"/>
</dbReference>
<dbReference type="PROSITE" id="PS00518">
    <property type="entry name" value="ZF_RING_1"/>
    <property type="match status" value="1"/>
</dbReference>
<dbReference type="Proteomes" id="UP000824782">
    <property type="component" value="Unassembled WGS sequence"/>
</dbReference>
<dbReference type="InterPro" id="IPR018957">
    <property type="entry name" value="Znf_C3HC4_RING-type"/>
</dbReference>
<evidence type="ECO:0000256" key="6">
    <source>
        <dbReference type="ARBA" id="ARBA00022786"/>
    </source>
</evidence>
<evidence type="ECO:0000256" key="1">
    <source>
        <dbReference type="ARBA" id="ARBA00004906"/>
    </source>
</evidence>
<evidence type="ECO:0000259" key="9">
    <source>
        <dbReference type="PROSITE" id="PS50089"/>
    </source>
</evidence>
<dbReference type="Gene3D" id="3.30.40.10">
    <property type="entry name" value="Zinc/RING finger domain, C3HC4 (zinc finger)"/>
    <property type="match status" value="1"/>
</dbReference>
<feature type="non-terminal residue" evidence="11">
    <location>
        <position position="91"/>
    </location>
</feature>
<dbReference type="GO" id="GO:0043161">
    <property type="term" value="P:proteasome-mediated ubiquitin-dependent protein catabolic process"/>
    <property type="evidence" value="ECO:0007669"/>
    <property type="project" value="TreeGrafter"/>
</dbReference>
<evidence type="ECO:0000259" key="10">
    <source>
        <dbReference type="PROSITE" id="PS51873"/>
    </source>
</evidence>
<keyword evidence="3" id="KW-0479">Metal-binding</keyword>
<keyword evidence="5 8" id="KW-0863">Zinc-finger</keyword>
<dbReference type="GO" id="GO:0043123">
    <property type="term" value="P:positive regulation of canonical NF-kappaB signal transduction"/>
    <property type="evidence" value="ECO:0007669"/>
    <property type="project" value="TreeGrafter"/>
</dbReference>
<dbReference type="GO" id="GO:0071797">
    <property type="term" value="C:LUBAC complex"/>
    <property type="evidence" value="ECO:0007669"/>
    <property type="project" value="TreeGrafter"/>
</dbReference>
<keyword evidence="2" id="KW-0808">Transferase</keyword>
<protein>
    <recommendedName>
        <fullName evidence="13">RING-type domain-containing protein</fullName>
    </recommendedName>
</protein>
<dbReference type="InterPro" id="IPR001841">
    <property type="entry name" value="Znf_RING"/>
</dbReference>
<dbReference type="InterPro" id="IPR013083">
    <property type="entry name" value="Znf_RING/FYVE/PHD"/>
</dbReference>
<evidence type="ECO:0008006" key="13">
    <source>
        <dbReference type="Google" id="ProtNLM"/>
    </source>
</evidence>
<dbReference type="Pfam" id="PF00097">
    <property type="entry name" value="zf-C3HC4"/>
    <property type="match status" value="1"/>
</dbReference>
<evidence type="ECO:0000256" key="3">
    <source>
        <dbReference type="ARBA" id="ARBA00022723"/>
    </source>
</evidence>
<keyword evidence="4" id="KW-0677">Repeat</keyword>
<keyword evidence="12" id="KW-1185">Reference proteome</keyword>
<keyword evidence="7" id="KW-0862">Zinc</keyword>
<evidence type="ECO:0000256" key="7">
    <source>
        <dbReference type="ARBA" id="ARBA00022833"/>
    </source>
</evidence>
<evidence type="ECO:0000313" key="12">
    <source>
        <dbReference type="Proteomes" id="UP000824782"/>
    </source>
</evidence>
<dbReference type="InterPro" id="IPR047559">
    <property type="entry name" value="HOIL1_RBR_mRING-HC-C3HC3D"/>
</dbReference>
<dbReference type="FunFam" id="3.30.40.10:FF:000137">
    <property type="entry name" value="RanBP-type and C3HC4-type zinc finger-containing protein 1"/>
    <property type="match status" value="1"/>
</dbReference>
<dbReference type="PROSITE" id="PS51873">
    <property type="entry name" value="TRIAD"/>
    <property type="match status" value="1"/>
</dbReference>
<comment type="pathway">
    <text evidence="1">Protein modification; protein ubiquitination.</text>
</comment>
<dbReference type="InterPro" id="IPR051628">
    <property type="entry name" value="LUBAC_E3_Ligases"/>
</dbReference>
<proteinExistence type="predicted"/>
<sequence length="91" mass="10592">AQEMERQQNFLHLMQMDNEVLIPNQEPIECQICFTDVPAGDGVLLRECLHSFCRECLRQVVNTCQDPEVSCPFRDDVYACDCKLQEREVRA</sequence>
<name>A0AAV6YH97_ENGPU</name>
<keyword evidence="6" id="KW-0833">Ubl conjugation pathway</keyword>